<dbReference type="Gene3D" id="2.160.20.10">
    <property type="entry name" value="Single-stranded right-handed beta-helix, Pectin lyase-like"/>
    <property type="match status" value="1"/>
</dbReference>
<sequence length="851" mass="91941">MPDIDVKRRTLLQATGATVAVATLGGRAFAAPREQPTALPAVDPVNPADAPVAISYATEGVDDGTSMVIVGEGFTAQSEVWLLKLGKDTLEDAKASFGGQAALPDSPPSGAAKATLLSAARERVLVAGQIGYPNPAADLAVYPTAVWVKTGEHWSRPYVVNKPAIFFAETDVLVPGETIRLFGRNFLATYGVTGANYDYPIALREADGDAVHWAQLYDGEGQARPNYKPHVVQIRIPADIPDGDYELSVHTRYGLENGWSNSVPVRVRAARTLINRLARHDLTDQPGSAPGSVRVDVVSIPDDARYNDNARRIQDRLDAVGRRRGGGIVRLPTGPIAIGTTLRVPDGVVLEGSGRGATRLTTPLGSAFAGTFAVSDLFPSPSFVKGFAGDYTPYWAPHQPLVWLEGSSGLSDLSIQAGSRDFTAVLIGNSDPEKIQEDVFVKRVGLTIRATRYALRSAFTPTNAGIHVASPTARLVISDCVIDAHEPLAMYAGRHAHRHAMIVRNSLSSHQRQDSNIGMIMGWSDSVFEDNELYSGGRGLICQMNTTRVYFGGNRIHEIGGRGNASEVLMAEAGYALEEVDVSGAAATTVNTSSTLPEGAAKATSSELYAWIAEGRGFGQLRRIVDNDGQGSLTLEHPWRTVPDATTKIDIITHPAVNNLWVNNVYSNGRGFMQPFYGSGFENIITGNEIRSAGGLSIWSGFTMQGKARRSTGAYNLIYTNMLTGSDAINLYGGNTAGQEDIPGGMFANTVRRNQVWSRGSATQTNQYYNIWFSRPAEADPDLEASINLRRCDSTVVEANYVFQDDNGILARGGKNNLVRFNRMDRVPNRILRQEDTRDLIATAPPFEEPY</sequence>
<dbReference type="InterPro" id="IPR006311">
    <property type="entry name" value="TAT_signal"/>
</dbReference>
<keyword evidence="2" id="KW-1185">Reference proteome</keyword>
<gene>
    <name evidence="1" type="ORF">SAMN04488561_2529</name>
</gene>
<dbReference type="PROSITE" id="PS51318">
    <property type="entry name" value="TAT"/>
    <property type="match status" value="1"/>
</dbReference>
<protein>
    <submittedName>
        <fullName evidence="1">Uncharacterized protein</fullName>
    </submittedName>
</protein>
<reference evidence="2" key="1">
    <citation type="submission" date="2016-10" db="EMBL/GenBank/DDBJ databases">
        <authorList>
            <person name="Varghese N."/>
            <person name="Submissions S."/>
        </authorList>
    </citation>
    <scope>NUCLEOTIDE SEQUENCE [LARGE SCALE GENOMIC DNA]</scope>
    <source>
        <strain evidence="2">DSM 45237</strain>
    </source>
</reference>
<evidence type="ECO:0000313" key="1">
    <source>
        <dbReference type="EMBL" id="SEE74749.1"/>
    </source>
</evidence>
<dbReference type="InterPro" id="IPR012334">
    <property type="entry name" value="Pectin_lyas_fold"/>
</dbReference>
<dbReference type="Proteomes" id="UP000181980">
    <property type="component" value="Unassembled WGS sequence"/>
</dbReference>
<dbReference type="SUPFAM" id="SSF51126">
    <property type="entry name" value="Pectin lyase-like"/>
    <property type="match status" value="1"/>
</dbReference>
<dbReference type="InterPro" id="IPR011050">
    <property type="entry name" value="Pectin_lyase_fold/virulence"/>
</dbReference>
<organism evidence="1 2">
    <name type="scientific">Jiangella alba</name>
    <dbReference type="NCBI Taxonomy" id="561176"/>
    <lineage>
        <taxon>Bacteria</taxon>
        <taxon>Bacillati</taxon>
        <taxon>Actinomycetota</taxon>
        <taxon>Actinomycetes</taxon>
        <taxon>Jiangellales</taxon>
        <taxon>Jiangellaceae</taxon>
        <taxon>Jiangella</taxon>
    </lineage>
</organism>
<dbReference type="RefSeq" id="WP_069115061.1">
    <property type="nucleotide sequence ID" value="NZ_FNUC01000003.1"/>
</dbReference>
<accession>A0A1H5LCI1</accession>
<dbReference type="EMBL" id="FNUC01000003">
    <property type="protein sequence ID" value="SEE74749.1"/>
    <property type="molecule type" value="Genomic_DNA"/>
</dbReference>
<dbReference type="STRING" id="561176.SAMN04488561_2529"/>
<evidence type="ECO:0000313" key="2">
    <source>
        <dbReference type="Proteomes" id="UP000181980"/>
    </source>
</evidence>
<proteinExistence type="predicted"/>
<name>A0A1H5LCI1_9ACTN</name>
<dbReference type="OrthoDB" id="9816296at2"/>
<dbReference type="AlphaFoldDB" id="A0A1H5LCI1"/>